<evidence type="ECO:0000256" key="1">
    <source>
        <dbReference type="SAM" id="Phobius"/>
    </source>
</evidence>
<protein>
    <recommendedName>
        <fullName evidence="4">Bacteriocin-associated integral membrane (Putative immunity) protein</fullName>
    </recommendedName>
</protein>
<feature type="transmembrane region" description="Helical" evidence="1">
    <location>
        <begin position="331"/>
        <end position="353"/>
    </location>
</feature>
<dbReference type="EMBL" id="FOHA01000011">
    <property type="protein sequence ID" value="SER93914.1"/>
    <property type="molecule type" value="Genomic_DNA"/>
</dbReference>
<keyword evidence="3" id="KW-1185">Reference proteome</keyword>
<feature type="transmembrane region" description="Helical" evidence="1">
    <location>
        <begin position="665"/>
        <end position="684"/>
    </location>
</feature>
<evidence type="ECO:0008006" key="4">
    <source>
        <dbReference type="Google" id="ProtNLM"/>
    </source>
</evidence>
<dbReference type="Proteomes" id="UP000198948">
    <property type="component" value="Unassembled WGS sequence"/>
</dbReference>
<evidence type="ECO:0000313" key="2">
    <source>
        <dbReference type="EMBL" id="SER93914.1"/>
    </source>
</evidence>
<feature type="transmembrane region" description="Helical" evidence="1">
    <location>
        <begin position="690"/>
        <end position="708"/>
    </location>
</feature>
<feature type="transmembrane region" description="Helical" evidence="1">
    <location>
        <begin position="258"/>
        <end position="283"/>
    </location>
</feature>
<dbReference type="AlphaFoldDB" id="A0A1H9TAD9"/>
<evidence type="ECO:0000313" key="3">
    <source>
        <dbReference type="Proteomes" id="UP000198948"/>
    </source>
</evidence>
<keyword evidence="1" id="KW-0472">Membrane</keyword>
<gene>
    <name evidence="2" type="ORF">SAMN04488559_11187</name>
</gene>
<keyword evidence="1" id="KW-0812">Transmembrane</keyword>
<accession>A0A1H9TAD9</accession>
<dbReference type="RefSeq" id="WP_092652719.1">
    <property type="nucleotide sequence ID" value="NZ_FOHA01000011.1"/>
</dbReference>
<dbReference type="STRING" id="142588.SAMN04488559_11187"/>
<reference evidence="2 3" key="1">
    <citation type="submission" date="2016-10" db="EMBL/GenBank/DDBJ databases">
        <authorList>
            <person name="de Groot N.N."/>
        </authorList>
    </citation>
    <scope>NUCLEOTIDE SEQUENCE [LARGE SCALE GENOMIC DNA]</scope>
    <source>
        <strain evidence="2 3">DSM 13760</strain>
    </source>
</reference>
<sequence>MNIRKVLHLTIKGAIVIQVLLCLLTSAFFLSEIYKKNVTNYGINLPNSLQFSITSLSKDNTDMTHDLLLNSPGTLIRQTPQSTSNGNDSINVQIGGLVDNAPALEFLGNTIIDSSDLHRLLTSENRNATIGMNIGSKDTIKELQTPLFGVSIYFSKLSTSLDDTLLGNYVLVGLNSEQQAEFISKLSEVTSISKNDLLFPQSGYTIDSGLVGIVLSIGLFLTVLILGILVVSYTLASIKEIGSLALLGWGKVQILNQLFSPIFWFSLYLIPVSMVVSLTFYSFNLNILRYSLTAGIINTFIVLIILGISSFILFTINSLNAIKGILPKKILYLFVAFLYLLSSLGLLVVSYALDAPIQQVAQNKRLLSAWSNVGEYETLKTVFPGENQTSIAGLSDQLDHEMYNWYQSMENNPGVYYITSQYYDEKILFTLKESANQSVPNSPFTLITASPNYVQDHNINIPERDIEKANQGIRVFLIPNHWSDKQVETAKKWLSEEVLSELIDSSFENEFYKNKNIEFIKYDMTSDVFTWATQKEEPTFTKEAIISIVTTANMTPFDAGNLRANVLTGPLKFKSKKIMTENTKHLSKYDLDDNDLEFTPVTKFVDGLQKQLTQTIAFFGSVIAFIVIIIMLILVSMAFIFSIVNGRTIFVKEIIGFSSTMIYKNVMLFVLIMGLIELLITLLLKATLGMILIPVIVILQLMTIRLFIKKHAIQNIKGH</sequence>
<dbReference type="OrthoDB" id="5096243at2"/>
<feature type="transmembrane region" description="Helical" evidence="1">
    <location>
        <begin position="210"/>
        <end position="238"/>
    </location>
</feature>
<feature type="transmembrane region" description="Helical" evidence="1">
    <location>
        <begin position="295"/>
        <end position="319"/>
    </location>
</feature>
<feature type="transmembrane region" description="Helical" evidence="1">
    <location>
        <begin position="616"/>
        <end position="644"/>
    </location>
</feature>
<name>A0A1H9TAD9_9LACT</name>
<organism evidence="2 3">
    <name type="scientific">Isobaculum melis</name>
    <dbReference type="NCBI Taxonomy" id="142588"/>
    <lineage>
        <taxon>Bacteria</taxon>
        <taxon>Bacillati</taxon>
        <taxon>Bacillota</taxon>
        <taxon>Bacilli</taxon>
        <taxon>Lactobacillales</taxon>
        <taxon>Carnobacteriaceae</taxon>
        <taxon>Isobaculum</taxon>
    </lineage>
</organism>
<proteinExistence type="predicted"/>
<keyword evidence="1" id="KW-1133">Transmembrane helix</keyword>